<dbReference type="EMBL" id="KL596799">
    <property type="protein sequence ID" value="KER24727.1"/>
    <property type="molecule type" value="Genomic_DNA"/>
</dbReference>
<name>A0A074ZGF4_OPIVI</name>
<organism evidence="1 2">
    <name type="scientific">Opisthorchis viverrini</name>
    <name type="common">Southeast Asian liver fluke</name>
    <dbReference type="NCBI Taxonomy" id="6198"/>
    <lineage>
        <taxon>Eukaryota</taxon>
        <taxon>Metazoa</taxon>
        <taxon>Spiralia</taxon>
        <taxon>Lophotrochozoa</taxon>
        <taxon>Platyhelminthes</taxon>
        <taxon>Trematoda</taxon>
        <taxon>Digenea</taxon>
        <taxon>Opisthorchiida</taxon>
        <taxon>Opisthorchiata</taxon>
        <taxon>Opisthorchiidae</taxon>
        <taxon>Opisthorchis</taxon>
    </lineage>
</organism>
<dbReference type="GeneID" id="20321859"/>
<dbReference type="Proteomes" id="UP000054324">
    <property type="component" value="Unassembled WGS sequence"/>
</dbReference>
<evidence type="ECO:0000313" key="2">
    <source>
        <dbReference type="Proteomes" id="UP000054324"/>
    </source>
</evidence>
<evidence type="ECO:0000313" key="1">
    <source>
        <dbReference type="EMBL" id="KER24727.1"/>
    </source>
</evidence>
<gene>
    <name evidence="1" type="ORF">T265_07680</name>
</gene>
<keyword evidence="2" id="KW-1185">Reference proteome</keyword>
<accession>A0A074ZGF4</accession>
<dbReference type="CTD" id="20321859"/>
<dbReference type="AlphaFoldDB" id="A0A074ZGF4"/>
<dbReference type="KEGG" id="ovi:T265_07680"/>
<reference evidence="1 2" key="1">
    <citation type="submission" date="2013-11" db="EMBL/GenBank/DDBJ databases">
        <title>Opisthorchis viverrini - life in the bile duct.</title>
        <authorList>
            <person name="Young N.D."/>
            <person name="Nagarajan N."/>
            <person name="Lin S.J."/>
            <person name="Korhonen P.K."/>
            <person name="Jex A.R."/>
            <person name="Hall R.S."/>
            <person name="Safavi-Hemami H."/>
            <person name="Kaewkong W."/>
            <person name="Bertrand D."/>
            <person name="Gao S."/>
            <person name="Seet Q."/>
            <person name="Wongkham S."/>
            <person name="Teh B.T."/>
            <person name="Wongkham C."/>
            <person name="Intapan P.M."/>
            <person name="Maleewong W."/>
            <person name="Yang X."/>
            <person name="Hu M."/>
            <person name="Wang Z."/>
            <person name="Hofmann A."/>
            <person name="Sternberg P.W."/>
            <person name="Tan P."/>
            <person name="Wang J."/>
            <person name="Gasser R.B."/>
        </authorList>
    </citation>
    <scope>NUCLEOTIDE SEQUENCE [LARGE SCALE GENOMIC DNA]</scope>
</reference>
<sequence length="108" mass="12053">MSNPLAQLIGRTKSADTDASADLQKLTKTLNNGVSLCDISTLMRTLGCPSFYHHKPTLNMLLYHLRIQHYMAQGQVTYPKEYSKPFPMTIGKWTGCMQLFLSKKATGG</sequence>
<protein>
    <submittedName>
        <fullName evidence="1">Uncharacterized protein</fullName>
    </submittedName>
</protein>
<dbReference type="RefSeq" id="XP_009171523.1">
    <property type="nucleotide sequence ID" value="XM_009173259.1"/>
</dbReference>
<proteinExistence type="predicted"/>